<comment type="caution">
    <text evidence="2">The sequence shown here is derived from an EMBL/GenBank/DDBJ whole genome shotgun (WGS) entry which is preliminary data.</text>
</comment>
<dbReference type="SMART" id="SM00028">
    <property type="entry name" value="TPR"/>
    <property type="match status" value="1"/>
</dbReference>
<protein>
    <submittedName>
        <fullName evidence="2">Uncharacterized protein</fullName>
    </submittedName>
</protein>
<dbReference type="Gene3D" id="1.25.40.10">
    <property type="entry name" value="Tetratricopeptide repeat domain"/>
    <property type="match status" value="1"/>
</dbReference>
<dbReference type="InterPro" id="IPR011990">
    <property type="entry name" value="TPR-like_helical_dom_sf"/>
</dbReference>
<dbReference type="PROSITE" id="PS50005">
    <property type="entry name" value="TPR"/>
    <property type="match status" value="1"/>
</dbReference>
<name>A0A545SPU1_9GAMM</name>
<organism evidence="2 3">
    <name type="scientific">Exilibacterium tricleocarpae</name>
    <dbReference type="NCBI Taxonomy" id="2591008"/>
    <lineage>
        <taxon>Bacteria</taxon>
        <taxon>Pseudomonadati</taxon>
        <taxon>Pseudomonadota</taxon>
        <taxon>Gammaproteobacteria</taxon>
        <taxon>Cellvibrionales</taxon>
        <taxon>Cellvibrionaceae</taxon>
        <taxon>Exilibacterium</taxon>
    </lineage>
</organism>
<proteinExistence type="predicted"/>
<dbReference type="OrthoDB" id="7052406at2"/>
<feature type="repeat" description="TPR" evidence="1">
    <location>
        <begin position="88"/>
        <end position="121"/>
    </location>
</feature>
<sequence>MRGLSLSLVLVAVTATDAWGARETGSIAPEIPLPTPYGLKLVRSIDYRHEQAAAPEPQPEPLSRQRLAQYETLLEEHEGDGAYAPQLAEVLRELAAAYRSRGDYAAAIDAYKRAVHVTRVNEGLYTAVQIPLLRQLIETHLGAGDLPRADQMQQYLYLVTKLQAGQSDRQLLEAALAYSDWQRKAYLDGLGGDTYLRLLEMHTVHTQEVQRLEAQNAVSPALIPHLYRLLGTEYLLSQYEGEKPREFQVNLRQGDGLDLESGTIEEARFKRLEDNIHRRGRKLLQRILALERQKSQTTTIELVEAKVALGDWYLWSERRARAQQSYAEAFALLADMNDAAEQRQRLFGAPVELPASAVFRPGREFSAATPRGHATMSFTVSRYGRAKNIEVLELNPQDSAGARIAIVKMLRQLRFRPRMEAGVTVGTERVVREYHFDY</sequence>
<dbReference type="Gene3D" id="3.30.1150.10">
    <property type="match status" value="1"/>
</dbReference>
<dbReference type="SUPFAM" id="SSF48452">
    <property type="entry name" value="TPR-like"/>
    <property type="match status" value="1"/>
</dbReference>
<evidence type="ECO:0000313" key="2">
    <source>
        <dbReference type="EMBL" id="TQV66999.1"/>
    </source>
</evidence>
<evidence type="ECO:0000256" key="1">
    <source>
        <dbReference type="PROSITE-ProRule" id="PRU00339"/>
    </source>
</evidence>
<evidence type="ECO:0000313" key="3">
    <source>
        <dbReference type="Proteomes" id="UP000319732"/>
    </source>
</evidence>
<dbReference type="RefSeq" id="WP_142929948.1">
    <property type="nucleotide sequence ID" value="NZ_ML660113.1"/>
</dbReference>
<dbReference type="EMBL" id="VHSG01000037">
    <property type="protein sequence ID" value="TQV66999.1"/>
    <property type="molecule type" value="Genomic_DNA"/>
</dbReference>
<accession>A0A545SPU1</accession>
<dbReference type="AlphaFoldDB" id="A0A545SPU1"/>
<keyword evidence="3" id="KW-1185">Reference proteome</keyword>
<dbReference type="InterPro" id="IPR019734">
    <property type="entry name" value="TPR_rpt"/>
</dbReference>
<dbReference type="Proteomes" id="UP000319732">
    <property type="component" value="Unassembled WGS sequence"/>
</dbReference>
<reference evidence="2 3" key="1">
    <citation type="submission" date="2019-06" db="EMBL/GenBank/DDBJ databases">
        <title>Whole genome sequence for Cellvibrionaceae sp. R142.</title>
        <authorList>
            <person name="Wang G."/>
        </authorList>
    </citation>
    <scope>NUCLEOTIDE SEQUENCE [LARGE SCALE GENOMIC DNA]</scope>
    <source>
        <strain evidence="2 3">R142</strain>
    </source>
</reference>
<keyword evidence="1" id="KW-0802">TPR repeat</keyword>
<gene>
    <name evidence="2" type="ORF">FKG94_26385</name>
</gene>